<name>A0A7X1ZB55_9PROT</name>
<keyword evidence="3" id="KW-1185">Reference proteome</keyword>
<evidence type="ECO:0000313" key="2">
    <source>
        <dbReference type="EMBL" id="MQX35163.1"/>
    </source>
</evidence>
<proteinExistence type="predicted"/>
<protein>
    <submittedName>
        <fullName evidence="2">Uncharacterized protein</fullName>
    </submittedName>
</protein>
<dbReference type="OrthoDB" id="7357308at2"/>
<keyword evidence="1" id="KW-0472">Membrane</keyword>
<sequence length="184" mass="19711">MALHEPTNDERYLAQPRGAPVIVTTLGWALGALAAALLLTLDSPLQARALELYTATFGTPREGAAPELQLAGVIVFGIAGVMVGLFSSFMTDLIDGVPKVDLRAGNLMVLILWIVTVAPFALAGFPFLVPIVAGFVGWRRSRGFRPISRRTQTAVWVVFSAMGVLAIGFLMFVRPDLGTVVRFG</sequence>
<feature type="transmembrane region" description="Helical" evidence="1">
    <location>
        <begin position="110"/>
        <end position="133"/>
    </location>
</feature>
<gene>
    <name evidence="2" type="ORF">GHC57_01380</name>
</gene>
<evidence type="ECO:0000256" key="1">
    <source>
        <dbReference type="SAM" id="Phobius"/>
    </source>
</evidence>
<dbReference type="RefSeq" id="WP_153340386.1">
    <property type="nucleotide sequence ID" value="NZ_WIVE01000002.1"/>
</dbReference>
<dbReference type="EMBL" id="WIVE01000002">
    <property type="protein sequence ID" value="MQX35163.1"/>
    <property type="molecule type" value="Genomic_DNA"/>
</dbReference>
<accession>A0A7X1ZB55</accession>
<dbReference type="Proteomes" id="UP000434582">
    <property type="component" value="Unassembled WGS sequence"/>
</dbReference>
<keyword evidence="1" id="KW-1133">Transmembrane helix</keyword>
<organism evidence="2 3">
    <name type="scientific">Roseospira navarrensis</name>
    <dbReference type="NCBI Taxonomy" id="140058"/>
    <lineage>
        <taxon>Bacteria</taxon>
        <taxon>Pseudomonadati</taxon>
        <taxon>Pseudomonadota</taxon>
        <taxon>Alphaproteobacteria</taxon>
        <taxon>Rhodospirillales</taxon>
        <taxon>Rhodospirillaceae</taxon>
        <taxon>Roseospira</taxon>
    </lineage>
</organism>
<reference evidence="2 3" key="1">
    <citation type="submission" date="2019-10" db="EMBL/GenBank/DDBJ databases">
        <title>Draft whole-genome sequence of the purple nonsulfur photosynthetic bacterium Roseospira navarrensis DSM 15114.</title>
        <authorList>
            <person name="Kyndt J.A."/>
            <person name="Meyer T.E."/>
        </authorList>
    </citation>
    <scope>NUCLEOTIDE SEQUENCE [LARGE SCALE GENOMIC DNA]</scope>
    <source>
        <strain evidence="2 3">DSM 15114</strain>
    </source>
</reference>
<feature type="transmembrane region" description="Helical" evidence="1">
    <location>
        <begin position="154"/>
        <end position="173"/>
    </location>
</feature>
<keyword evidence="1" id="KW-0812">Transmembrane</keyword>
<dbReference type="AlphaFoldDB" id="A0A7X1ZB55"/>
<evidence type="ECO:0000313" key="3">
    <source>
        <dbReference type="Proteomes" id="UP000434582"/>
    </source>
</evidence>
<comment type="caution">
    <text evidence="2">The sequence shown here is derived from an EMBL/GenBank/DDBJ whole genome shotgun (WGS) entry which is preliminary data.</text>
</comment>
<feature type="transmembrane region" description="Helical" evidence="1">
    <location>
        <begin position="70"/>
        <end position="90"/>
    </location>
</feature>
<feature type="transmembrane region" description="Helical" evidence="1">
    <location>
        <begin position="20"/>
        <end position="41"/>
    </location>
</feature>